<keyword evidence="2" id="KW-1185">Reference proteome</keyword>
<organism evidence="1 2">
    <name type="scientific">Opisthorchis viverrini</name>
    <name type="common">Southeast Asian liver fluke</name>
    <dbReference type="NCBI Taxonomy" id="6198"/>
    <lineage>
        <taxon>Eukaryota</taxon>
        <taxon>Metazoa</taxon>
        <taxon>Spiralia</taxon>
        <taxon>Lophotrochozoa</taxon>
        <taxon>Platyhelminthes</taxon>
        <taxon>Trematoda</taxon>
        <taxon>Digenea</taxon>
        <taxon>Opisthorchiida</taxon>
        <taxon>Opisthorchiata</taxon>
        <taxon>Opisthorchiidae</taxon>
        <taxon>Opisthorchis</taxon>
    </lineage>
</organism>
<dbReference type="EMBL" id="KV907419">
    <property type="protein sequence ID" value="OON13417.1"/>
    <property type="molecule type" value="Genomic_DNA"/>
</dbReference>
<sequence length="127" mass="14416">LCNSANGPRICLDAVKTYPDYAFFLRSSHRAVFLKCLRDLFITCRSILPGFLVACCAPCYLCYMYKYDHEACFLPIFGAGPILLRVKHRFKHNIRGTLLKDLCASTFCGPCVMCQLKADMDQMKKEG</sequence>
<feature type="non-terminal residue" evidence="1">
    <location>
        <position position="1"/>
    </location>
</feature>
<dbReference type="Proteomes" id="UP000243686">
    <property type="component" value="Unassembled WGS sequence"/>
</dbReference>
<proteinExistence type="predicted"/>
<protein>
    <submittedName>
        <fullName evidence="1">PLAC8 family protein</fullName>
    </submittedName>
</protein>
<accession>A0A1S8WG44</accession>
<gene>
    <name evidence="1" type="ORF">X801_10810</name>
</gene>
<evidence type="ECO:0000313" key="2">
    <source>
        <dbReference type="Proteomes" id="UP000243686"/>
    </source>
</evidence>
<dbReference type="AlphaFoldDB" id="A0A1S8WG44"/>
<feature type="non-terminal residue" evidence="1">
    <location>
        <position position="127"/>
    </location>
</feature>
<evidence type="ECO:0000313" key="1">
    <source>
        <dbReference type="EMBL" id="OON13417.1"/>
    </source>
</evidence>
<name>A0A1S8WG44_OPIVI</name>
<reference evidence="1 2" key="1">
    <citation type="submission" date="2015-03" db="EMBL/GenBank/DDBJ databases">
        <title>Draft genome of the nematode, Opisthorchis viverrini.</title>
        <authorList>
            <person name="Mitreva M."/>
        </authorList>
    </citation>
    <scope>NUCLEOTIDE SEQUENCE [LARGE SCALE GENOMIC DNA]</scope>
    <source>
        <strain evidence="1">Khon Kaen</strain>
    </source>
</reference>